<dbReference type="Gene3D" id="2.60.120.10">
    <property type="entry name" value="Jelly Rolls"/>
    <property type="match status" value="1"/>
</dbReference>
<name>A0ABY9THG3_9GAMM</name>
<evidence type="ECO:0000256" key="2">
    <source>
        <dbReference type="ARBA" id="ARBA00023125"/>
    </source>
</evidence>
<dbReference type="PROSITE" id="PS51063">
    <property type="entry name" value="HTH_CRP_2"/>
    <property type="match status" value="1"/>
</dbReference>
<keyword evidence="3" id="KW-0804">Transcription</keyword>
<dbReference type="InterPro" id="IPR014710">
    <property type="entry name" value="RmlC-like_jellyroll"/>
</dbReference>
<evidence type="ECO:0000313" key="5">
    <source>
        <dbReference type="EMBL" id="WNC67309.1"/>
    </source>
</evidence>
<gene>
    <name evidence="5" type="ORF">RI845_12365</name>
</gene>
<dbReference type="InterPro" id="IPR012318">
    <property type="entry name" value="HTH_CRP"/>
</dbReference>
<accession>A0ABY9THG3</accession>
<sequence length="250" mass="28397">MPLNQQKIEQYQTQIDWPCDLSDSFTESFLSGAIKKTHISGSEFNLHNQEQYGIYYLLKGSLMVTAPLLTDGFSLSKLYGPSDWMCYAPIMNFKFPSGMTGEFLQNIEYLKIPISHLNYLMSQSDELFKLLFFIKSVRSDTMFEKCLVSLATPSIVKVAYTLLDICRVQNSHYHLFIESPNDASPIKIKITQQQIANLAGINRSNTSTIINEFSLQGIVEPYRGGLYVNDLRQLKSFLNEVNLLGTSKLS</sequence>
<dbReference type="InterPro" id="IPR018490">
    <property type="entry name" value="cNMP-bd_dom_sf"/>
</dbReference>
<evidence type="ECO:0000313" key="6">
    <source>
        <dbReference type="Proteomes" id="UP001248581"/>
    </source>
</evidence>
<reference evidence="6" key="1">
    <citation type="submission" date="2023-09" db="EMBL/GenBank/DDBJ databases">
        <authorList>
            <person name="Li S."/>
            <person name="Li X."/>
            <person name="Zhang C."/>
            <person name="Zhao Z."/>
        </authorList>
    </citation>
    <scope>NUCLEOTIDE SEQUENCE [LARGE SCALE GENOMIC DNA]</scope>
    <source>
        <strain evidence="6">SQ345</strain>
    </source>
</reference>
<dbReference type="SUPFAM" id="SSF46785">
    <property type="entry name" value="Winged helix' DNA-binding domain"/>
    <property type="match status" value="1"/>
</dbReference>
<keyword evidence="1" id="KW-0805">Transcription regulation</keyword>
<dbReference type="Proteomes" id="UP001248581">
    <property type="component" value="Chromosome"/>
</dbReference>
<feature type="domain" description="HTH crp-type" evidence="4">
    <location>
        <begin position="152"/>
        <end position="232"/>
    </location>
</feature>
<dbReference type="SUPFAM" id="SSF51206">
    <property type="entry name" value="cAMP-binding domain-like"/>
    <property type="match status" value="1"/>
</dbReference>
<evidence type="ECO:0000256" key="1">
    <source>
        <dbReference type="ARBA" id="ARBA00023015"/>
    </source>
</evidence>
<dbReference type="Pfam" id="PF13545">
    <property type="entry name" value="HTH_Crp_2"/>
    <property type="match status" value="1"/>
</dbReference>
<organism evidence="5 6">
    <name type="scientific">Thalassotalea nanhaiensis</name>
    <dbReference type="NCBI Taxonomy" id="3065648"/>
    <lineage>
        <taxon>Bacteria</taxon>
        <taxon>Pseudomonadati</taxon>
        <taxon>Pseudomonadota</taxon>
        <taxon>Gammaproteobacteria</taxon>
        <taxon>Alteromonadales</taxon>
        <taxon>Colwelliaceae</taxon>
        <taxon>Thalassotalea</taxon>
    </lineage>
</organism>
<evidence type="ECO:0000256" key="3">
    <source>
        <dbReference type="ARBA" id="ARBA00023163"/>
    </source>
</evidence>
<keyword evidence="2" id="KW-0238">DNA-binding</keyword>
<dbReference type="RefSeq" id="WP_348386473.1">
    <property type="nucleotide sequence ID" value="NZ_CP134146.1"/>
</dbReference>
<keyword evidence="6" id="KW-1185">Reference proteome</keyword>
<evidence type="ECO:0000259" key="4">
    <source>
        <dbReference type="PROSITE" id="PS51063"/>
    </source>
</evidence>
<proteinExistence type="predicted"/>
<protein>
    <submittedName>
        <fullName evidence="5">Crp/Fnr family transcriptional regulator</fullName>
    </submittedName>
</protein>
<dbReference type="InterPro" id="IPR036390">
    <property type="entry name" value="WH_DNA-bd_sf"/>
</dbReference>
<dbReference type="EMBL" id="CP134146">
    <property type="protein sequence ID" value="WNC67309.1"/>
    <property type="molecule type" value="Genomic_DNA"/>
</dbReference>